<proteinExistence type="predicted"/>
<keyword evidence="9" id="KW-1185">Reference proteome</keyword>
<evidence type="ECO:0000259" key="7">
    <source>
        <dbReference type="Pfam" id="PF12698"/>
    </source>
</evidence>
<protein>
    <submittedName>
        <fullName evidence="8">ABC transporter permease</fullName>
    </submittedName>
</protein>
<keyword evidence="5 6" id="KW-0472">Membrane</keyword>
<dbReference type="PANTHER" id="PTHR30294">
    <property type="entry name" value="MEMBRANE COMPONENT OF ABC TRANSPORTER YHHJ-RELATED"/>
    <property type="match status" value="1"/>
</dbReference>
<dbReference type="GO" id="GO:0005886">
    <property type="term" value="C:plasma membrane"/>
    <property type="evidence" value="ECO:0007669"/>
    <property type="project" value="UniProtKB-SubCell"/>
</dbReference>
<dbReference type="OrthoDB" id="5486437at2"/>
<name>A0A5R9IR78_9GAMM</name>
<evidence type="ECO:0000313" key="9">
    <source>
        <dbReference type="Proteomes" id="UP000307790"/>
    </source>
</evidence>
<feature type="transmembrane region" description="Helical" evidence="6">
    <location>
        <begin position="178"/>
        <end position="198"/>
    </location>
</feature>
<evidence type="ECO:0000256" key="5">
    <source>
        <dbReference type="ARBA" id="ARBA00023136"/>
    </source>
</evidence>
<feature type="transmembrane region" description="Helical" evidence="6">
    <location>
        <begin position="20"/>
        <end position="42"/>
    </location>
</feature>
<dbReference type="EMBL" id="VCBC01000006">
    <property type="protein sequence ID" value="TLU65801.1"/>
    <property type="molecule type" value="Genomic_DNA"/>
</dbReference>
<dbReference type="GO" id="GO:0140359">
    <property type="term" value="F:ABC-type transporter activity"/>
    <property type="evidence" value="ECO:0007669"/>
    <property type="project" value="InterPro"/>
</dbReference>
<dbReference type="Pfam" id="PF12698">
    <property type="entry name" value="ABC2_membrane_3"/>
    <property type="match status" value="1"/>
</dbReference>
<evidence type="ECO:0000256" key="1">
    <source>
        <dbReference type="ARBA" id="ARBA00004651"/>
    </source>
</evidence>
<dbReference type="Proteomes" id="UP000307790">
    <property type="component" value="Unassembled WGS sequence"/>
</dbReference>
<dbReference type="InterPro" id="IPR051449">
    <property type="entry name" value="ABC-2_transporter_component"/>
</dbReference>
<feature type="transmembrane region" description="Helical" evidence="6">
    <location>
        <begin position="270"/>
        <end position="292"/>
    </location>
</feature>
<organism evidence="8 9">
    <name type="scientific">Thalassotalea litorea</name>
    <dbReference type="NCBI Taxonomy" id="2020715"/>
    <lineage>
        <taxon>Bacteria</taxon>
        <taxon>Pseudomonadati</taxon>
        <taxon>Pseudomonadota</taxon>
        <taxon>Gammaproteobacteria</taxon>
        <taxon>Alteromonadales</taxon>
        <taxon>Colwelliaceae</taxon>
        <taxon>Thalassotalea</taxon>
    </lineage>
</organism>
<dbReference type="InterPro" id="IPR013525">
    <property type="entry name" value="ABC2_TM"/>
</dbReference>
<dbReference type="AlphaFoldDB" id="A0A5R9IR78"/>
<feature type="transmembrane region" description="Helical" evidence="6">
    <location>
        <begin position="304"/>
        <end position="322"/>
    </location>
</feature>
<evidence type="ECO:0000256" key="4">
    <source>
        <dbReference type="ARBA" id="ARBA00022989"/>
    </source>
</evidence>
<sequence length="385" mass="42986">MLAALITKELRELWRDKRSLLATFAYALFGPLVLFIVIKGVISLVVEDTELNVILVGETEQVQYVQQYLQYRQLDVEYFDSNVEQALATLESDNAAVLISVDTLTTASGTEHYQLSLYADTSTTSGNKRMQKAASILNAFVNNEKQTNLLQFGLDPKQSKWQLQTFTISEQSASARRFLDSLLIFLLLSPFIITLNYINDATAGERERGSLMPLLSQPVPRSQIVIGKWLVGSALGIVGMIVTMYLSFSMLGRLPVYELDLVLHDGLPQLVNATLIMIPLALLVCSVQMLLALTAKTYKEGQSYLTMFSFMPMLIVFLSDSINQHIDSAWLPLLGHQQILQNIFSNQSVNSFDVAGLGVICLLLTFACLMLVRHQLFQESLVQSQ</sequence>
<feature type="transmembrane region" description="Helical" evidence="6">
    <location>
        <begin position="229"/>
        <end position="250"/>
    </location>
</feature>
<evidence type="ECO:0000256" key="6">
    <source>
        <dbReference type="SAM" id="Phobius"/>
    </source>
</evidence>
<keyword evidence="3 6" id="KW-0812">Transmembrane</keyword>
<evidence type="ECO:0000256" key="3">
    <source>
        <dbReference type="ARBA" id="ARBA00022692"/>
    </source>
</evidence>
<keyword evidence="2" id="KW-1003">Cell membrane</keyword>
<reference evidence="8 9" key="1">
    <citation type="submission" date="2019-05" db="EMBL/GenBank/DDBJ databases">
        <title>Genome sequences of Thalassotalea litorea 1K03283.</title>
        <authorList>
            <person name="Zhang D."/>
        </authorList>
    </citation>
    <scope>NUCLEOTIDE SEQUENCE [LARGE SCALE GENOMIC DNA]</scope>
    <source>
        <strain evidence="8 9">MCCC 1K03283</strain>
    </source>
</reference>
<gene>
    <name evidence="8" type="ORF">FE810_07770</name>
</gene>
<keyword evidence="4 6" id="KW-1133">Transmembrane helix</keyword>
<accession>A0A5R9IR78</accession>
<evidence type="ECO:0000313" key="8">
    <source>
        <dbReference type="EMBL" id="TLU65801.1"/>
    </source>
</evidence>
<comment type="subcellular location">
    <subcellularLocation>
        <location evidence="1">Cell membrane</location>
        <topology evidence="1">Multi-pass membrane protein</topology>
    </subcellularLocation>
</comment>
<feature type="domain" description="ABC-2 type transporter transmembrane" evidence="7">
    <location>
        <begin position="24"/>
        <end position="371"/>
    </location>
</feature>
<evidence type="ECO:0000256" key="2">
    <source>
        <dbReference type="ARBA" id="ARBA00022475"/>
    </source>
</evidence>
<dbReference type="PANTHER" id="PTHR30294:SF29">
    <property type="entry name" value="MULTIDRUG ABC TRANSPORTER PERMEASE YBHS-RELATED"/>
    <property type="match status" value="1"/>
</dbReference>
<comment type="caution">
    <text evidence="8">The sequence shown here is derived from an EMBL/GenBank/DDBJ whole genome shotgun (WGS) entry which is preliminary data.</text>
</comment>
<dbReference type="RefSeq" id="WP_138319461.1">
    <property type="nucleotide sequence ID" value="NZ_VCBC01000006.1"/>
</dbReference>
<feature type="transmembrane region" description="Helical" evidence="6">
    <location>
        <begin position="354"/>
        <end position="372"/>
    </location>
</feature>